<dbReference type="OrthoDB" id="149172at2"/>
<sequence>MPLLRIRSTAIDRHVHQRCPTARNIGDGRCRSRPSITVLAHPSNLVLTHSLRGLISMHRWTDLAVHRPTPEELPQYRAKAVAEIIRGVEELGMVGVGEFFARCFTAETNPEKIADDLKPIMDVVRAYKLPIQVMTAWTQFRHNLFYGDPIWVDEIASAYPDVPIILTKMGRGMENVFDNALMVAMRNSNVYFDIVDTTPEHLRRAVDTIGADRIMFGTDWCCITRWISEPGDCYDRHLALLDKAHVTANQREDIEWRTAAKVFNLDL</sequence>
<dbReference type="Proteomes" id="UP000253772">
    <property type="component" value="Chromosome c2"/>
</dbReference>
<proteinExistence type="predicted"/>
<accession>A0A482IX60</accession>
<gene>
    <name evidence="2" type="ORF">DDF84_022570</name>
</gene>
<dbReference type="InterPro" id="IPR032466">
    <property type="entry name" value="Metal_Hydrolase"/>
</dbReference>
<dbReference type="EMBL" id="CP037901">
    <property type="protein sequence ID" value="QBP12512.1"/>
    <property type="molecule type" value="Genomic_DNA"/>
</dbReference>
<evidence type="ECO:0000313" key="2">
    <source>
        <dbReference type="EMBL" id="QBP12512.1"/>
    </source>
</evidence>
<dbReference type="Gene3D" id="3.20.20.140">
    <property type="entry name" value="Metal-dependent hydrolases"/>
    <property type="match status" value="1"/>
</dbReference>
<evidence type="ECO:0000313" key="3">
    <source>
        <dbReference type="Proteomes" id="UP000253772"/>
    </source>
</evidence>
<name>A0A482IX60_9BURK</name>
<dbReference type="AlphaFoldDB" id="A0A482IX60"/>
<protein>
    <recommendedName>
        <fullName evidence="1">Amidohydrolase-related domain-containing protein</fullName>
    </recommendedName>
</protein>
<dbReference type="GO" id="GO:0016787">
    <property type="term" value="F:hydrolase activity"/>
    <property type="evidence" value="ECO:0007669"/>
    <property type="project" value="InterPro"/>
</dbReference>
<dbReference type="InterPro" id="IPR006680">
    <property type="entry name" value="Amidohydro-rel"/>
</dbReference>
<evidence type="ECO:0000259" key="1">
    <source>
        <dbReference type="Pfam" id="PF04909"/>
    </source>
</evidence>
<dbReference type="SUPFAM" id="SSF51556">
    <property type="entry name" value="Metallo-dependent hydrolases"/>
    <property type="match status" value="1"/>
</dbReference>
<organism evidence="2 3">
    <name type="scientific">Cupriavidus metallidurans</name>
    <dbReference type="NCBI Taxonomy" id="119219"/>
    <lineage>
        <taxon>Bacteria</taxon>
        <taxon>Pseudomonadati</taxon>
        <taxon>Pseudomonadota</taxon>
        <taxon>Betaproteobacteria</taxon>
        <taxon>Burkholderiales</taxon>
        <taxon>Burkholderiaceae</taxon>
        <taxon>Cupriavidus</taxon>
    </lineage>
</organism>
<dbReference type="Pfam" id="PF04909">
    <property type="entry name" value="Amidohydro_2"/>
    <property type="match status" value="1"/>
</dbReference>
<feature type="domain" description="Amidohydrolase-related" evidence="1">
    <location>
        <begin position="74"/>
        <end position="265"/>
    </location>
</feature>
<reference evidence="2 3" key="1">
    <citation type="submission" date="2019-03" db="EMBL/GenBank/DDBJ databases">
        <title>Comparative insights into the high quality Complete genome sequence of highly metal resistant Cupriavidus metallidurans strain BS1 isolated from a gold-copper mine.</title>
        <authorList>
            <person name="Mazhar H.S."/>
            <person name="Rensing C."/>
        </authorList>
    </citation>
    <scope>NUCLEOTIDE SEQUENCE [LARGE SCALE GENOMIC DNA]</scope>
    <source>
        <strain evidence="2 3">BS1</strain>
    </source>
</reference>